<dbReference type="GO" id="GO:0005737">
    <property type="term" value="C:cytoplasm"/>
    <property type="evidence" value="ECO:0007669"/>
    <property type="project" value="TreeGrafter"/>
</dbReference>
<evidence type="ECO:0000256" key="5">
    <source>
        <dbReference type="SAM" id="MobiDB-lite"/>
    </source>
</evidence>
<evidence type="ECO:0000313" key="7">
    <source>
        <dbReference type="EMBL" id="EHY66379.1"/>
    </source>
</evidence>
<accession>H8Z8U8</accession>
<dbReference type="GO" id="GO:0005634">
    <property type="term" value="C:nucleus"/>
    <property type="evidence" value="ECO:0007669"/>
    <property type="project" value="TreeGrafter"/>
</dbReference>
<dbReference type="InterPro" id="IPR047198">
    <property type="entry name" value="DDP-like_NUDIX"/>
</dbReference>
<dbReference type="AlphaFoldDB" id="H8Z8U8"/>
<dbReference type="GO" id="GO:0046872">
    <property type="term" value="F:metal ion binding"/>
    <property type="evidence" value="ECO:0007669"/>
    <property type="project" value="UniProtKB-KW"/>
</dbReference>
<dbReference type="STRING" id="944018.H8Z8U8"/>
<keyword evidence="4" id="KW-0460">Magnesium</keyword>
<dbReference type="PANTHER" id="PTHR12629:SF0">
    <property type="entry name" value="DIPHOSPHOINOSITOL-POLYPHOSPHATE DIPHOSPHATASE"/>
    <property type="match status" value="1"/>
</dbReference>
<dbReference type="GO" id="GO:0016462">
    <property type="term" value="F:pyrophosphatase activity"/>
    <property type="evidence" value="ECO:0007669"/>
    <property type="project" value="InterPro"/>
</dbReference>
<dbReference type="Proteomes" id="UP000005622">
    <property type="component" value="Unassembled WGS sequence"/>
</dbReference>
<name>H8Z8U8_NEMA1</name>
<dbReference type="Gene3D" id="3.90.79.10">
    <property type="entry name" value="Nucleoside Triphosphate Pyrophosphohydrolase"/>
    <property type="match status" value="1"/>
</dbReference>
<dbReference type="PROSITE" id="PS51462">
    <property type="entry name" value="NUDIX"/>
    <property type="match status" value="1"/>
</dbReference>
<evidence type="ECO:0000256" key="4">
    <source>
        <dbReference type="ARBA" id="ARBA00022842"/>
    </source>
</evidence>
<evidence type="ECO:0000256" key="1">
    <source>
        <dbReference type="ARBA" id="ARBA00001946"/>
    </source>
</evidence>
<evidence type="ECO:0000256" key="3">
    <source>
        <dbReference type="ARBA" id="ARBA00022801"/>
    </source>
</evidence>
<dbReference type="HOGENOM" id="CLU_1256344_0_0_1"/>
<keyword evidence="2" id="KW-0479">Metal-binding</keyword>
<comment type="cofactor">
    <cofactor evidence="1">
        <name>Mg(2+)</name>
        <dbReference type="ChEBI" id="CHEBI:18420"/>
    </cofactor>
</comment>
<proteinExistence type="predicted"/>
<feature type="domain" description="Nudix hydrolase" evidence="6">
    <location>
        <begin position="52"/>
        <end position="181"/>
    </location>
</feature>
<feature type="compositionally biased region" description="Basic residues" evidence="5">
    <location>
        <begin position="195"/>
        <end position="205"/>
    </location>
</feature>
<reference evidence="7" key="1">
    <citation type="submission" date="2011-03" db="EMBL/GenBank/DDBJ databases">
        <title>The Genome Sequence of Nematocida sp1 strain ERTm2.</title>
        <authorList>
            <consortium name="The Broad Institute Genome Sequencing Platform"/>
            <consortium name="The Broad Institute Genome Sequencing Center for Infectious Disease"/>
            <person name="Cuomo C."/>
            <person name="Troemel E."/>
            <person name="Young S.K."/>
            <person name="Zeng Q."/>
            <person name="Gargeya S."/>
            <person name="Fitzgerald M."/>
            <person name="Haas B."/>
            <person name="Abouelleil A."/>
            <person name="Alvarado L."/>
            <person name="Arachchi H.M."/>
            <person name="Berlin A."/>
            <person name="Brown A."/>
            <person name="Chapman S.B."/>
            <person name="Chen Z."/>
            <person name="Dunbar C."/>
            <person name="Freedman E."/>
            <person name="Gearin G."/>
            <person name="Gellesch M."/>
            <person name="Goldberg J."/>
            <person name="Griggs A."/>
            <person name="Gujja S."/>
            <person name="Heilman E.R."/>
            <person name="Heiman D."/>
            <person name="Howarth C."/>
            <person name="Larson L."/>
            <person name="Lui A."/>
            <person name="MacDonald P.J.P."/>
            <person name="Mehta T."/>
            <person name="Montmayeur A."/>
            <person name="Murphy C."/>
            <person name="Neiman D."/>
            <person name="Pearson M."/>
            <person name="Priest M."/>
            <person name="Roberts A."/>
            <person name="Saif S."/>
            <person name="Shea T."/>
            <person name="Shenoy N."/>
            <person name="Sisk P."/>
            <person name="Stolte C."/>
            <person name="Sykes S."/>
            <person name="White J."/>
            <person name="Yandava C."/>
            <person name="Wortman J."/>
            <person name="Nusbaum C."/>
            <person name="Birren B."/>
        </authorList>
    </citation>
    <scope>NUCLEOTIDE SEQUENCE</scope>
    <source>
        <strain evidence="7">ERTm2</strain>
    </source>
</reference>
<organism evidence="7">
    <name type="scientific">Nematocida ausubeli (strain ATCC PRA-371 / ERTm2)</name>
    <name type="common">Nematode killer fungus</name>
    <dbReference type="NCBI Taxonomy" id="1913371"/>
    <lineage>
        <taxon>Eukaryota</taxon>
        <taxon>Fungi</taxon>
        <taxon>Fungi incertae sedis</taxon>
        <taxon>Microsporidia</taxon>
        <taxon>Nematocida</taxon>
    </lineage>
</organism>
<evidence type="ECO:0000259" key="6">
    <source>
        <dbReference type="PROSITE" id="PS51462"/>
    </source>
</evidence>
<dbReference type="CDD" id="cd04666">
    <property type="entry name" value="NUDIX_DIPP2_like_Nudt4"/>
    <property type="match status" value="1"/>
</dbReference>
<keyword evidence="3" id="KW-0378">Hydrolase</keyword>
<dbReference type="SUPFAM" id="SSF55811">
    <property type="entry name" value="Nudix"/>
    <property type="match status" value="1"/>
</dbReference>
<dbReference type="EMBL" id="JH604633">
    <property type="protein sequence ID" value="EHY66379.1"/>
    <property type="molecule type" value="Genomic_DNA"/>
</dbReference>
<protein>
    <recommendedName>
        <fullName evidence="6">Nudix hydrolase domain-containing protein</fullName>
    </recommendedName>
</protein>
<dbReference type="InterPro" id="IPR015797">
    <property type="entry name" value="NUDIX_hydrolase-like_dom_sf"/>
</dbReference>
<gene>
    <name evidence="7" type="ORF">NERG_00018</name>
</gene>
<evidence type="ECO:0000256" key="2">
    <source>
        <dbReference type="ARBA" id="ARBA00022723"/>
    </source>
</evidence>
<dbReference type="PANTHER" id="PTHR12629">
    <property type="entry name" value="DIPHOSPHOINOSITOL POLYPHOSPHATE PHOSPHOHYDROLASE"/>
    <property type="match status" value="1"/>
</dbReference>
<feature type="region of interest" description="Disordered" evidence="5">
    <location>
        <begin position="178"/>
        <end position="205"/>
    </location>
</feature>
<dbReference type="InterPro" id="IPR000086">
    <property type="entry name" value="NUDIX_hydrolase_dom"/>
</dbReference>
<sequence>MKRGIITIVLVVGVCLFVLWPVIVSMCSGSSSNSSKLKESGKTGKKMLRVRHGRPFVGCIPIKDGKIFLINGRTNKKLIFPKGGIERGEEGYYSAGKEALEEAGLIGNIDKAPFAMIHGIYWYVLEVTKVLPEWNEKHERLRIEMDPENVLYHSEVRAVTKNVVKELILQENRTKNPRIKNSSFVSNAGEEKSKPSKPSKHKESE</sequence>